<evidence type="ECO:0000313" key="8">
    <source>
        <dbReference type="Proteomes" id="UP000886876"/>
    </source>
</evidence>
<comment type="caution">
    <text evidence="7">The sequence shown here is derived from an EMBL/GenBank/DDBJ whole genome shotgun (WGS) entry which is preliminary data.</text>
</comment>
<keyword evidence="5 6" id="KW-0472">Membrane</keyword>
<dbReference type="InterPro" id="IPR030191">
    <property type="entry name" value="CodB"/>
</dbReference>
<dbReference type="InterPro" id="IPR001248">
    <property type="entry name" value="Pur-cyt_permease"/>
</dbReference>
<feature type="transmembrane region" description="Helical" evidence="6">
    <location>
        <begin position="12"/>
        <end position="31"/>
    </location>
</feature>
<feature type="transmembrane region" description="Helical" evidence="6">
    <location>
        <begin position="238"/>
        <end position="265"/>
    </location>
</feature>
<feature type="transmembrane region" description="Helical" evidence="6">
    <location>
        <begin position="37"/>
        <end position="58"/>
    </location>
</feature>
<sequence length="391" mass="41880">MKKTSTFQNGLIWFGAGVSIAEILTGTYFAPLGMGKGILAIVIGHVIGCALFFFAGLIGGRTGLSAMETVKMSFGQKGGLLFAFLNVLQLVGWTAIMIYDGALATNGIFDTGAWVWCLVIGVLIVVWILIGITNLGWVNRISMAALFILTLVLCKVIFIDGRPGADISAFGEAMSFGAAVELAVAMPLSWLPLVSDYTREAQKPFAATVASTLTYGLVSCWMYIIGMGAAIYTGEGDIALIMVKAGLGIAALIILILSTVTTTFLDAWSAGISSESLSKKLSGKWVAVVVTVIGTAAAIMFPMDDITDFLYLIGSVFAPMIAVQLADNFILRRSSFEFNFDWANLAVWLVGFGLYRWLMTVDIPVGNTLPDMLITMLLCVLVRKLLPAKRA</sequence>
<dbReference type="AlphaFoldDB" id="A0A9D1G6W1"/>
<dbReference type="PANTHER" id="PTHR30569">
    <property type="entry name" value="CYTOSINE TRANSPORTER CODB"/>
    <property type="match status" value="1"/>
</dbReference>
<dbReference type="GO" id="GO:0015209">
    <property type="term" value="F:cytosine transmembrane transporter activity"/>
    <property type="evidence" value="ECO:0007669"/>
    <property type="project" value="InterPro"/>
</dbReference>
<dbReference type="NCBIfam" id="TIGR02358">
    <property type="entry name" value="thia_cytX"/>
    <property type="match status" value="1"/>
</dbReference>
<feature type="transmembrane region" description="Helical" evidence="6">
    <location>
        <begin position="342"/>
        <end position="359"/>
    </location>
</feature>
<dbReference type="Gene3D" id="1.10.4160.10">
    <property type="entry name" value="Hydantoin permease"/>
    <property type="match status" value="1"/>
</dbReference>
<keyword evidence="4 6" id="KW-1133">Transmembrane helix</keyword>
<dbReference type="Pfam" id="PF02133">
    <property type="entry name" value="Transp_cyt_pur"/>
    <property type="match status" value="1"/>
</dbReference>
<dbReference type="InterPro" id="IPR012732">
    <property type="entry name" value="Thia_CytX"/>
</dbReference>
<comment type="subcellular location">
    <subcellularLocation>
        <location evidence="1">Membrane</location>
        <topology evidence="1">Multi-pass membrane protein</topology>
    </subcellularLocation>
</comment>
<dbReference type="Proteomes" id="UP000886876">
    <property type="component" value="Unassembled WGS sequence"/>
</dbReference>
<evidence type="ECO:0000256" key="6">
    <source>
        <dbReference type="SAM" id="Phobius"/>
    </source>
</evidence>
<feature type="transmembrane region" description="Helical" evidence="6">
    <location>
        <begin position="173"/>
        <end position="193"/>
    </location>
</feature>
<reference evidence="7" key="2">
    <citation type="journal article" date="2021" name="PeerJ">
        <title>Extensive microbial diversity within the chicken gut microbiome revealed by metagenomics and culture.</title>
        <authorList>
            <person name="Gilroy R."/>
            <person name="Ravi A."/>
            <person name="Getino M."/>
            <person name="Pursley I."/>
            <person name="Horton D.L."/>
            <person name="Alikhan N.F."/>
            <person name="Baker D."/>
            <person name="Gharbi K."/>
            <person name="Hall N."/>
            <person name="Watson M."/>
            <person name="Adriaenssens E.M."/>
            <person name="Foster-Nyarko E."/>
            <person name="Jarju S."/>
            <person name="Secka A."/>
            <person name="Antonio M."/>
            <person name="Oren A."/>
            <person name="Chaudhuri R.R."/>
            <person name="La Ragione R."/>
            <person name="Hildebrand F."/>
            <person name="Pallen M.J."/>
        </authorList>
    </citation>
    <scope>NUCLEOTIDE SEQUENCE</scope>
    <source>
        <strain evidence="7">ChiHecec3B27-6122</strain>
    </source>
</reference>
<evidence type="ECO:0000256" key="4">
    <source>
        <dbReference type="ARBA" id="ARBA00022989"/>
    </source>
</evidence>
<feature type="transmembrane region" description="Helical" evidence="6">
    <location>
        <begin position="111"/>
        <end position="130"/>
    </location>
</feature>
<dbReference type="PANTHER" id="PTHR30569:SF0">
    <property type="entry name" value="CYTOSINE PERMEASE"/>
    <property type="match status" value="1"/>
</dbReference>
<feature type="transmembrane region" description="Helical" evidence="6">
    <location>
        <begin position="285"/>
        <end position="303"/>
    </location>
</feature>
<evidence type="ECO:0000256" key="3">
    <source>
        <dbReference type="ARBA" id="ARBA00022692"/>
    </source>
</evidence>
<evidence type="ECO:0000256" key="5">
    <source>
        <dbReference type="ARBA" id="ARBA00023136"/>
    </source>
</evidence>
<organism evidence="7 8">
    <name type="scientific">Candidatus Scatomorpha pullistercoris</name>
    <dbReference type="NCBI Taxonomy" id="2840929"/>
    <lineage>
        <taxon>Bacteria</taxon>
        <taxon>Bacillati</taxon>
        <taxon>Bacillota</taxon>
        <taxon>Clostridia</taxon>
        <taxon>Eubacteriales</taxon>
        <taxon>Candidatus Scatomorpha</taxon>
    </lineage>
</organism>
<gene>
    <name evidence="7" type="primary">cytX</name>
    <name evidence="7" type="ORF">IAD42_11480</name>
</gene>
<feature type="transmembrane region" description="Helical" evidence="6">
    <location>
        <begin position="205"/>
        <end position="232"/>
    </location>
</feature>
<feature type="transmembrane region" description="Helical" evidence="6">
    <location>
        <begin position="309"/>
        <end position="330"/>
    </location>
</feature>
<dbReference type="GO" id="GO:0005886">
    <property type="term" value="C:plasma membrane"/>
    <property type="evidence" value="ECO:0007669"/>
    <property type="project" value="TreeGrafter"/>
</dbReference>
<name>A0A9D1G6W1_9FIRM</name>
<comment type="similarity">
    <text evidence="2">Belongs to the purine-cytosine permease (2.A.39) family.</text>
</comment>
<protein>
    <submittedName>
        <fullName evidence="7">Hydroxymethylpyrimidine transporter CytX</fullName>
    </submittedName>
</protein>
<feature type="transmembrane region" description="Helical" evidence="6">
    <location>
        <begin position="79"/>
        <end position="99"/>
    </location>
</feature>
<accession>A0A9D1G6W1</accession>
<evidence type="ECO:0000256" key="2">
    <source>
        <dbReference type="ARBA" id="ARBA00008974"/>
    </source>
</evidence>
<evidence type="ECO:0000313" key="7">
    <source>
        <dbReference type="EMBL" id="HIS98585.1"/>
    </source>
</evidence>
<keyword evidence="3 6" id="KW-0812">Transmembrane</keyword>
<feature type="transmembrane region" description="Helical" evidence="6">
    <location>
        <begin position="365"/>
        <end position="386"/>
    </location>
</feature>
<evidence type="ECO:0000256" key="1">
    <source>
        <dbReference type="ARBA" id="ARBA00004141"/>
    </source>
</evidence>
<reference evidence="7" key="1">
    <citation type="submission" date="2020-10" db="EMBL/GenBank/DDBJ databases">
        <authorList>
            <person name="Gilroy R."/>
        </authorList>
    </citation>
    <scope>NUCLEOTIDE SEQUENCE</scope>
    <source>
        <strain evidence="7">ChiHecec3B27-6122</strain>
    </source>
</reference>
<feature type="transmembrane region" description="Helical" evidence="6">
    <location>
        <begin position="137"/>
        <end position="158"/>
    </location>
</feature>
<proteinExistence type="inferred from homology"/>
<dbReference type="EMBL" id="DVJS01000281">
    <property type="protein sequence ID" value="HIS98585.1"/>
    <property type="molecule type" value="Genomic_DNA"/>
</dbReference>